<dbReference type="EMBL" id="ACEC01000046">
    <property type="protein sequence ID" value="EEG30930.1"/>
    <property type="molecule type" value="Genomic_DNA"/>
</dbReference>
<accession>C0EC40</accession>
<evidence type="ECO:0000313" key="1">
    <source>
        <dbReference type="EMBL" id="EEG30930.1"/>
    </source>
</evidence>
<keyword evidence="2" id="KW-1185">Reference proteome</keyword>
<protein>
    <submittedName>
        <fullName evidence="1">Uncharacterized protein</fullName>
    </submittedName>
</protein>
<dbReference type="STRING" id="537013.CLOSTMETH_01409"/>
<sequence>MYKRGIAVQLGVSTAVRKLPIIINPRKSRFVTGFFEKKCIFF</sequence>
<proteinExistence type="predicted"/>
<dbReference type="HOGENOM" id="CLU_3249582_0_0_9"/>
<gene>
    <name evidence="1" type="ORF">CLOSTMETH_01409</name>
</gene>
<dbReference type="AlphaFoldDB" id="C0EC40"/>
<comment type="caution">
    <text evidence="1">The sequence shown here is derived from an EMBL/GenBank/DDBJ whole genome shotgun (WGS) entry which is preliminary data.</text>
</comment>
<dbReference type="Proteomes" id="UP000003340">
    <property type="component" value="Unassembled WGS sequence"/>
</dbReference>
<name>C0EC40_9FIRM</name>
<reference evidence="1 2" key="2">
    <citation type="submission" date="2009-02" db="EMBL/GenBank/DDBJ databases">
        <title>Draft genome sequence of Clostridium methylpentosum (DSM 5476).</title>
        <authorList>
            <person name="Sudarsanam P."/>
            <person name="Ley R."/>
            <person name="Guruge J."/>
            <person name="Turnbaugh P.J."/>
            <person name="Mahowald M."/>
            <person name="Liep D."/>
            <person name="Gordon J."/>
        </authorList>
    </citation>
    <scope>NUCLEOTIDE SEQUENCE [LARGE SCALE GENOMIC DNA]</scope>
    <source>
        <strain evidence="1 2">DSM 5476</strain>
    </source>
</reference>
<reference evidence="1 2" key="1">
    <citation type="submission" date="2009-01" db="EMBL/GenBank/DDBJ databases">
        <authorList>
            <person name="Fulton L."/>
            <person name="Clifton S."/>
            <person name="Fulton B."/>
            <person name="Xu J."/>
            <person name="Minx P."/>
            <person name="Pepin K.H."/>
            <person name="Johnson M."/>
            <person name="Bhonagiri V."/>
            <person name="Nash W.E."/>
            <person name="Mardis E.R."/>
            <person name="Wilson R.K."/>
        </authorList>
    </citation>
    <scope>NUCLEOTIDE SEQUENCE [LARGE SCALE GENOMIC DNA]</scope>
    <source>
        <strain evidence="1 2">DSM 5476</strain>
    </source>
</reference>
<evidence type="ECO:0000313" key="2">
    <source>
        <dbReference type="Proteomes" id="UP000003340"/>
    </source>
</evidence>
<organism evidence="1 2">
    <name type="scientific">[Clostridium] methylpentosum DSM 5476</name>
    <dbReference type="NCBI Taxonomy" id="537013"/>
    <lineage>
        <taxon>Bacteria</taxon>
        <taxon>Bacillati</taxon>
        <taxon>Bacillota</taxon>
        <taxon>Clostridia</taxon>
        <taxon>Eubacteriales</taxon>
        <taxon>Oscillospiraceae</taxon>
        <taxon>Oscillospiraceae incertae sedis</taxon>
    </lineage>
</organism>